<dbReference type="PANTHER" id="PTHR43796:SF2">
    <property type="entry name" value="CARBOXYNORSPERMIDINE SYNTHASE"/>
    <property type="match status" value="1"/>
</dbReference>
<name>A0ABV8RCA7_9SPHN</name>
<dbReference type="SUPFAM" id="SSF51735">
    <property type="entry name" value="NAD(P)-binding Rossmann-fold domains"/>
    <property type="match status" value="1"/>
</dbReference>
<evidence type="ECO:0000259" key="1">
    <source>
        <dbReference type="Pfam" id="PF03435"/>
    </source>
</evidence>
<dbReference type="InterPro" id="IPR005097">
    <property type="entry name" value="Sacchrp_dh_NADP-bd"/>
</dbReference>
<dbReference type="InterPro" id="IPR036291">
    <property type="entry name" value="NAD(P)-bd_dom_sf"/>
</dbReference>
<keyword evidence="3" id="KW-1185">Reference proteome</keyword>
<comment type="caution">
    <text evidence="2">The sequence shown here is derived from an EMBL/GenBank/DDBJ whole genome shotgun (WGS) entry which is preliminary data.</text>
</comment>
<evidence type="ECO:0000313" key="2">
    <source>
        <dbReference type="EMBL" id="MFC4291048.1"/>
    </source>
</evidence>
<gene>
    <name evidence="2" type="ORF">ACFOWX_01320</name>
</gene>
<dbReference type="Gene3D" id="3.40.50.720">
    <property type="entry name" value="NAD(P)-binding Rossmann-like Domain"/>
    <property type="match status" value="1"/>
</dbReference>
<organism evidence="2 3">
    <name type="scientific">Sphingorhabdus arenilitoris</name>
    <dbReference type="NCBI Taxonomy" id="1490041"/>
    <lineage>
        <taxon>Bacteria</taxon>
        <taxon>Pseudomonadati</taxon>
        <taxon>Pseudomonadota</taxon>
        <taxon>Alphaproteobacteria</taxon>
        <taxon>Sphingomonadales</taxon>
        <taxon>Sphingomonadaceae</taxon>
        <taxon>Sphingorhabdus</taxon>
    </lineage>
</organism>
<sequence length="371" mass="40135">MTDAPAHIMIIGASGVFGSRLVQLMQKEPGWRVTLVGRRTAPLERLAAGHDGYSVRALDRNLICADDLAGVDLVIDASGPFQNSHSAVIDAAIDARCHYADLADGRDFVGAIGRFDVRAKAANIAVITGASSVPALSHAVLDHLTAGWREVEAIQVGIYPGNRAPRGRAVVEAILSYSGKPVRVFRDGRWQQLPGWGMLHRADIAGVGKRWASICDTPDQDLLVARYAPTKSAEFFAGLELPILHLGLWGLSLPVRWGLIPSLRPAAGIMLWMAQRFLRFGSDKGAMEVVVSGTDAAGQRARRRWTLAADANRGPFTPTLAALALARRLRDGRFDFRGAMPCAGMLSLAEFDRDFDALDMQRRIDSLPPAS</sequence>
<dbReference type="PANTHER" id="PTHR43796">
    <property type="entry name" value="CARBOXYNORSPERMIDINE SYNTHASE"/>
    <property type="match status" value="1"/>
</dbReference>
<evidence type="ECO:0000313" key="3">
    <source>
        <dbReference type="Proteomes" id="UP001595887"/>
    </source>
</evidence>
<protein>
    <submittedName>
        <fullName evidence="2">Saccharopine dehydrogenase family protein</fullName>
    </submittedName>
</protein>
<accession>A0ABV8RCA7</accession>
<reference evidence="3" key="1">
    <citation type="journal article" date="2019" name="Int. J. Syst. Evol. Microbiol.">
        <title>The Global Catalogue of Microorganisms (GCM) 10K type strain sequencing project: providing services to taxonomists for standard genome sequencing and annotation.</title>
        <authorList>
            <consortium name="The Broad Institute Genomics Platform"/>
            <consortium name="The Broad Institute Genome Sequencing Center for Infectious Disease"/>
            <person name="Wu L."/>
            <person name="Ma J."/>
        </authorList>
    </citation>
    <scope>NUCLEOTIDE SEQUENCE [LARGE SCALE GENOMIC DNA]</scope>
    <source>
        <strain evidence="3">CECT 8531</strain>
    </source>
</reference>
<dbReference type="RefSeq" id="WP_381420645.1">
    <property type="nucleotide sequence ID" value="NZ_JBHSDH010000006.1"/>
</dbReference>
<dbReference type="Proteomes" id="UP001595887">
    <property type="component" value="Unassembled WGS sequence"/>
</dbReference>
<dbReference type="EMBL" id="JBHSDH010000006">
    <property type="protein sequence ID" value="MFC4291048.1"/>
    <property type="molecule type" value="Genomic_DNA"/>
</dbReference>
<dbReference type="Pfam" id="PF03435">
    <property type="entry name" value="Sacchrp_dh_NADP"/>
    <property type="match status" value="1"/>
</dbReference>
<proteinExistence type="predicted"/>
<feature type="domain" description="Saccharopine dehydrogenase NADP binding" evidence="1">
    <location>
        <begin position="8"/>
        <end position="103"/>
    </location>
</feature>